<evidence type="ECO:0000313" key="3">
    <source>
        <dbReference type="Proteomes" id="UP001156614"/>
    </source>
</evidence>
<sequence>MTKNKTVKPVFALAFIPLFLVMSACSGSGFSDSSKNNEKFSQTIENISPYGNTIPDRAMF</sequence>
<feature type="signal peptide" evidence="1">
    <location>
        <begin position="1"/>
        <end position="24"/>
    </location>
</feature>
<evidence type="ECO:0000256" key="1">
    <source>
        <dbReference type="SAM" id="SignalP"/>
    </source>
</evidence>
<comment type="caution">
    <text evidence="2">The sequence shown here is derived from an EMBL/GenBank/DDBJ whole genome shotgun (WGS) entry which is preliminary data.</text>
</comment>
<evidence type="ECO:0008006" key="4">
    <source>
        <dbReference type="Google" id="ProtNLM"/>
    </source>
</evidence>
<accession>A0AAV5NEG1</accession>
<organism evidence="2 3">
    <name type="scientific">Gluconobacter cerinus</name>
    <dbReference type="NCBI Taxonomy" id="38307"/>
    <lineage>
        <taxon>Bacteria</taxon>
        <taxon>Pseudomonadati</taxon>
        <taxon>Pseudomonadota</taxon>
        <taxon>Alphaproteobacteria</taxon>
        <taxon>Acetobacterales</taxon>
        <taxon>Acetobacteraceae</taxon>
        <taxon>Gluconobacter</taxon>
    </lineage>
</organism>
<feature type="chain" id="PRO_5043977757" description="Lipoprotein" evidence="1">
    <location>
        <begin position="25"/>
        <end position="60"/>
    </location>
</feature>
<dbReference type="RefSeq" id="WP_099210764.1">
    <property type="nucleotide sequence ID" value="NZ_BEWM01000001.1"/>
</dbReference>
<keyword evidence="1" id="KW-0732">Signal</keyword>
<keyword evidence="3" id="KW-1185">Reference proteome</keyword>
<proteinExistence type="predicted"/>
<protein>
    <recommendedName>
        <fullName evidence="4">Lipoprotein</fullName>
    </recommendedName>
</protein>
<dbReference type="EMBL" id="BSNU01000002">
    <property type="protein sequence ID" value="GLQ62312.1"/>
    <property type="molecule type" value="Genomic_DNA"/>
</dbReference>
<reference evidence="3" key="1">
    <citation type="journal article" date="2019" name="Int. J. Syst. Evol. Microbiol.">
        <title>The Global Catalogue of Microorganisms (GCM) 10K type strain sequencing project: providing services to taxonomists for standard genome sequencing and annotation.</title>
        <authorList>
            <consortium name="The Broad Institute Genomics Platform"/>
            <consortium name="The Broad Institute Genome Sequencing Center for Infectious Disease"/>
            <person name="Wu L."/>
            <person name="Ma J."/>
        </authorList>
    </citation>
    <scope>NUCLEOTIDE SEQUENCE [LARGE SCALE GENOMIC DNA]</scope>
    <source>
        <strain evidence="3">NBRC 3267</strain>
    </source>
</reference>
<dbReference type="PROSITE" id="PS51257">
    <property type="entry name" value="PROKAR_LIPOPROTEIN"/>
    <property type="match status" value="1"/>
</dbReference>
<gene>
    <name evidence="2" type="ORF">GCM10007867_11570</name>
</gene>
<name>A0AAV5NEG1_9PROT</name>
<dbReference type="Proteomes" id="UP001156614">
    <property type="component" value="Unassembled WGS sequence"/>
</dbReference>
<evidence type="ECO:0000313" key="2">
    <source>
        <dbReference type="EMBL" id="GLQ62312.1"/>
    </source>
</evidence>
<dbReference type="AlphaFoldDB" id="A0AAV5NEG1"/>